<dbReference type="SMART" id="SM00365">
    <property type="entry name" value="LRR_SD22"/>
    <property type="match status" value="4"/>
</dbReference>
<keyword evidence="2" id="KW-0963">Cytoplasm</keyword>
<dbReference type="AlphaFoldDB" id="A0A1X7VU00"/>
<organism evidence="13">
    <name type="scientific">Amphimedon queenslandica</name>
    <name type="common">Sponge</name>
    <dbReference type="NCBI Taxonomy" id="400682"/>
    <lineage>
        <taxon>Eukaryota</taxon>
        <taxon>Metazoa</taxon>
        <taxon>Porifera</taxon>
        <taxon>Demospongiae</taxon>
        <taxon>Heteroscleromorpha</taxon>
        <taxon>Haplosclerida</taxon>
        <taxon>Niphatidae</taxon>
        <taxon>Amphimedon</taxon>
    </lineage>
</organism>
<dbReference type="InterPro" id="IPR032675">
    <property type="entry name" value="LRR_dom_sf"/>
</dbReference>
<reference evidence="14" key="1">
    <citation type="journal article" date="2010" name="Nature">
        <title>The Amphimedon queenslandica genome and the evolution of animal complexity.</title>
        <authorList>
            <person name="Srivastava M."/>
            <person name="Simakov O."/>
            <person name="Chapman J."/>
            <person name="Fahey B."/>
            <person name="Gauthier M.E."/>
            <person name="Mitros T."/>
            <person name="Richards G.S."/>
            <person name="Conaco C."/>
            <person name="Dacre M."/>
            <person name="Hellsten U."/>
            <person name="Larroux C."/>
            <person name="Putnam N.H."/>
            <person name="Stanke M."/>
            <person name="Adamska M."/>
            <person name="Darling A."/>
            <person name="Degnan S.M."/>
            <person name="Oakley T.H."/>
            <person name="Plachetzki D.C."/>
            <person name="Zhai Y."/>
            <person name="Adamski M."/>
            <person name="Calcino A."/>
            <person name="Cummins S.F."/>
            <person name="Goodstein D.M."/>
            <person name="Harris C."/>
            <person name="Jackson D.J."/>
            <person name="Leys S.P."/>
            <person name="Shu S."/>
            <person name="Woodcroft B.J."/>
            <person name="Vervoort M."/>
            <person name="Kosik K.S."/>
            <person name="Manning G."/>
            <person name="Degnan B.M."/>
            <person name="Rokhsar D.S."/>
        </authorList>
    </citation>
    <scope>NUCLEOTIDE SEQUENCE [LARGE SCALE GENOMIC DNA]</scope>
</reference>
<evidence type="ECO:0000313" key="13">
    <source>
        <dbReference type="EnsemblMetazoa" id="Aqu2.1.43330_001"/>
    </source>
</evidence>
<dbReference type="PROSITE" id="PS51450">
    <property type="entry name" value="LRR"/>
    <property type="match status" value="3"/>
</dbReference>
<dbReference type="OrthoDB" id="27917at2759"/>
<dbReference type="EnsemblMetazoa" id="Aqu2.1.43330_001">
    <property type="protein sequence ID" value="Aqu2.1.43330_001"/>
    <property type="gene ID" value="Aqu2.1.43330"/>
</dbReference>
<evidence type="ECO:0000256" key="3">
    <source>
        <dbReference type="ARBA" id="ARBA00022614"/>
    </source>
</evidence>
<evidence type="ECO:0000256" key="12">
    <source>
        <dbReference type="SAM" id="Coils"/>
    </source>
</evidence>
<dbReference type="SUPFAM" id="SSF52058">
    <property type="entry name" value="L domain-like"/>
    <property type="match status" value="1"/>
</dbReference>
<reference evidence="13" key="2">
    <citation type="submission" date="2017-05" db="UniProtKB">
        <authorList>
            <consortium name="EnsemblMetazoa"/>
        </authorList>
    </citation>
    <scope>IDENTIFICATION</scope>
</reference>
<keyword evidence="8" id="KW-0206">Cytoskeleton</keyword>
<gene>
    <name evidence="13" type="primary">100632063</name>
</gene>
<dbReference type="KEGG" id="aqu:100632063"/>
<dbReference type="InterPro" id="IPR003591">
    <property type="entry name" value="Leu-rich_rpt_typical-subtyp"/>
</dbReference>
<dbReference type="EnsemblMetazoa" id="XM_011406257.2">
    <property type="protein sequence ID" value="XP_011404559.1"/>
    <property type="gene ID" value="LOC100632063"/>
</dbReference>
<dbReference type="InterPro" id="IPR025875">
    <property type="entry name" value="Leu-rich_rpt_4"/>
</dbReference>
<evidence type="ECO:0000256" key="11">
    <source>
        <dbReference type="ARBA" id="ARBA00040950"/>
    </source>
</evidence>
<keyword evidence="4" id="KW-0677">Repeat</keyword>
<keyword evidence="6 12" id="KW-0175">Coiled coil</keyword>
<evidence type="ECO:0000256" key="9">
    <source>
        <dbReference type="ARBA" id="ARBA00023273"/>
    </source>
</evidence>
<name>A0A1X7VU00_AMPQE</name>
<evidence type="ECO:0000256" key="4">
    <source>
        <dbReference type="ARBA" id="ARBA00022737"/>
    </source>
</evidence>
<comment type="subcellular location">
    <subcellularLocation>
        <location evidence="1">Cytoplasm</location>
        <location evidence="1">Cytoskeleton</location>
        <location evidence="1">Flagellum axoneme</location>
    </subcellularLocation>
</comment>
<evidence type="ECO:0000256" key="7">
    <source>
        <dbReference type="ARBA" id="ARBA00023069"/>
    </source>
</evidence>
<dbReference type="SMART" id="SM00369">
    <property type="entry name" value="LRR_TYP"/>
    <property type="match status" value="3"/>
</dbReference>
<dbReference type="PANTHER" id="PTHR45973:SF12">
    <property type="entry name" value="DYNEIN REGULATORY COMPLEX SUBUNIT 3"/>
    <property type="match status" value="1"/>
</dbReference>
<dbReference type="GO" id="GO:0005929">
    <property type="term" value="C:cilium"/>
    <property type="evidence" value="ECO:0007669"/>
    <property type="project" value="TreeGrafter"/>
</dbReference>
<dbReference type="Gene3D" id="3.80.10.10">
    <property type="entry name" value="Ribonuclease Inhibitor"/>
    <property type="match status" value="1"/>
</dbReference>
<evidence type="ECO:0000256" key="2">
    <source>
        <dbReference type="ARBA" id="ARBA00022490"/>
    </source>
</evidence>
<evidence type="ECO:0000256" key="6">
    <source>
        <dbReference type="ARBA" id="ARBA00023054"/>
    </source>
</evidence>
<dbReference type="InterPro" id="IPR001611">
    <property type="entry name" value="Leu-rich_rpt"/>
</dbReference>
<keyword evidence="9" id="KW-0966">Cell projection</keyword>
<keyword evidence="14" id="KW-1185">Reference proteome</keyword>
<keyword evidence="5" id="KW-0282">Flagellum</keyword>
<evidence type="ECO:0000313" key="14">
    <source>
        <dbReference type="Proteomes" id="UP000007879"/>
    </source>
</evidence>
<evidence type="ECO:0000256" key="5">
    <source>
        <dbReference type="ARBA" id="ARBA00022846"/>
    </source>
</evidence>
<feature type="coiled-coil region" evidence="12">
    <location>
        <begin position="213"/>
        <end position="249"/>
    </location>
</feature>
<evidence type="ECO:0000256" key="8">
    <source>
        <dbReference type="ARBA" id="ARBA00023212"/>
    </source>
</evidence>
<keyword evidence="7" id="KW-0969">Cilium</keyword>
<dbReference type="Pfam" id="PF12799">
    <property type="entry name" value="LRR_4"/>
    <property type="match status" value="1"/>
</dbReference>
<dbReference type="PANTHER" id="PTHR45973">
    <property type="entry name" value="PROTEIN PHOSPHATASE 1 REGULATORY SUBUNIT SDS22-RELATED"/>
    <property type="match status" value="1"/>
</dbReference>
<accession>A0A1X7VU00</accession>
<protein>
    <recommendedName>
        <fullName evidence="11">Dynein regulatory complex subunit 3</fullName>
    </recommendedName>
</protein>
<comment type="similarity">
    <text evidence="10">Belongs to the DRC3 family.</text>
</comment>
<keyword evidence="3" id="KW-0433">Leucine-rich repeat</keyword>
<dbReference type="Proteomes" id="UP000007879">
    <property type="component" value="Unassembled WGS sequence"/>
</dbReference>
<dbReference type="FunCoup" id="A0A1X7VU00">
    <property type="interactions" value="63"/>
</dbReference>
<dbReference type="STRING" id="400682.A0A1X7VU00"/>
<dbReference type="InParanoid" id="A0A1X7VU00"/>
<dbReference type="InterPro" id="IPR050576">
    <property type="entry name" value="Cilia_flagella_integrity"/>
</dbReference>
<proteinExistence type="inferred from homology"/>
<evidence type="ECO:0000256" key="1">
    <source>
        <dbReference type="ARBA" id="ARBA00004611"/>
    </source>
</evidence>
<evidence type="ECO:0000256" key="10">
    <source>
        <dbReference type="ARBA" id="ARBA00038378"/>
    </source>
</evidence>
<sequence length="525" mass="60854">MSRLYDAAEPTVIDEKLLRSLILEQGPNGEAGKIIEKEGVEFHEVLEIRIDFKNVQHIENLWQLQNLVKLRLDNNIIATITGLDQLVHLEWLDLSFNNITTIEGIDKLVKLKDLSLAHNLIKEVGGLSTLTSLQVLSLGYNKLHNLNSTSRYLRKLSSLQTLCLKGNKFSRVPAHSGNETEEEAYRSYQMNCIAFIPSLVYLDYQMILQETRALALEQHKEDLDEILRNEREERAKKEENNAIQAIKQQHTLAYVDGLEQDEFFHSLFEDDTEASRLELLPGEKERLEEYCQEVVKISSDIVSIGLEEEKKRTRERELFQSAYQKALELNQKSSSDLIQKYEEDKAKLLNDHQIDTLGEKISKLHHDVMTLEMQLVDQLEDISKEFERNYTDMVSHMIEGVQAKMTQLREYEKNHHETVLELSTQLMESYSKGLLEEELPDGLRVLFADKDTLLSAINAAHDVHMQVIDNKEDSIRGRGEKDKKNLLDGLTQKLHKRNRERVTEISHFIDLQHDELEDWLGTKEQ</sequence>